<feature type="compositionally biased region" description="Basic and acidic residues" evidence="1">
    <location>
        <begin position="36"/>
        <end position="51"/>
    </location>
</feature>
<reference evidence="2 3" key="1">
    <citation type="submission" date="2019-03" db="EMBL/GenBank/DDBJ databases">
        <title>Complete Genome Sequence of Paraburkholderia dipogonis ICMP 19430T, a Nitrogen-fixing Symbiont of the South African Invasive Legume Dipogon lignosus in New Zealand.</title>
        <authorList>
            <person name="De Meyer S.E."/>
        </authorList>
    </citation>
    <scope>NUCLEOTIDE SEQUENCE [LARGE SCALE GENOMIC DNA]</scope>
    <source>
        <strain evidence="2 3">ICMP 19430</strain>
    </source>
</reference>
<dbReference type="GeneID" id="97309543"/>
<organism evidence="2 3">
    <name type="scientific">Paraburkholderia dipogonis</name>
    <dbReference type="NCBI Taxonomy" id="1211383"/>
    <lineage>
        <taxon>Bacteria</taxon>
        <taxon>Pseudomonadati</taxon>
        <taxon>Pseudomonadota</taxon>
        <taxon>Betaproteobacteria</taxon>
        <taxon>Burkholderiales</taxon>
        <taxon>Burkholderiaceae</taxon>
        <taxon>Paraburkholderia</taxon>
    </lineage>
</organism>
<evidence type="ECO:0000313" key="2">
    <source>
        <dbReference type="EMBL" id="TFE41643.1"/>
    </source>
</evidence>
<comment type="caution">
    <text evidence="2">The sequence shown here is derived from an EMBL/GenBank/DDBJ whole genome shotgun (WGS) entry which is preliminary data.</text>
</comment>
<accession>A0A4Y8MWE6</accession>
<proteinExistence type="predicted"/>
<feature type="region of interest" description="Disordered" evidence="1">
    <location>
        <begin position="34"/>
        <end position="68"/>
    </location>
</feature>
<evidence type="ECO:0000256" key="1">
    <source>
        <dbReference type="SAM" id="MobiDB-lite"/>
    </source>
</evidence>
<dbReference type="EMBL" id="SNVI01000002">
    <property type="protein sequence ID" value="TFE41643.1"/>
    <property type="molecule type" value="Genomic_DNA"/>
</dbReference>
<evidence type="ECO:0000313" key="3">
    <source>
        <dbReference type="Proteomes" id="UP000297385"/>
    </source>
</evidence>
<gene>
    <name evidence="2" type="ORF">E2553_33840</name>
</gene>
<name>A0A4Y8MWE6_9BURK</name>
<dbReference type="Proteomes" id="UP000297385">
    <property type="component" value="Unassembled WGS sequence"/>
</dbReference>
<sequence length="68" mass="7672">MLVSPIKAEAGKRLRFLLNAAATTIRRCCGVKNQKGKKDAGKTAVKREAQRRSRFRIAMRRQQNDSKG</sequence>
<dbReference type="AlphaFoldDB" id="A0A4Y8MWE6"/>
<protein>
    <submittedName>
        <fullName evidence="2">Uncharacterized protein</fullName>
    </submittedName>
</protein>
<dbReference type="RefSeq" id="WP_134464859.1">
    <property type="nucleotide sequence ID" value="NZ_JBHSYK010000006.1"/>
</dbReference>